<accession>A0A6A6L782</accession>
<proteinExistence type="predicted"/>
<protein>
    <submittedName>
        <fullName evidence="1">Uncharacterized protein</fullName>
    </submittedName>
</protein>
<evidence type="ECO:0000313" key="2">
    <source>
        <dbReference type="Proteomes" id="UP000467840"/>
    </source>
</evidence>
<gene>
    <name evidence="1" type="ORF">GH714_035424</name>
</gene>
<organism evidence="1 2">
    <name type="scientific">Hevea brasiliensis</name>
    <name type="common">Para rubber tree</name>
    <name type="synonym">Siphonia brasiliensis</name>
    <dbReference type="NCBI Taxonomy" id="3981"/>
    <lineage>
        <taxon>Eukaryota</taxon>
        <taxon>Viridiplantae</taxon>
        <taxon>Streptophyta</taxon>
        <taxon>Embryophyta</taxon>
        <taxon>Tracheophyta</taxon>
        <taxon>Spermatophyta</taxon>
        <taxon>Magnoliopsida</taxon>
        <taxon>eudicotyledons</taxon>
        <taxon>Gunneridae</taxon>
        <taxon>Pentapetalae</taxon>
        <taxon>rosids</taxon>
        <taxon>fabids</taxon>
        <taxon>Malpighiales</taxon>
        <taxon>Euphorbiaceae</taxon>
        <taxon>Crotonoideae</taxon>
        <taxon>Micrandreae</taxon>
        <taxon>Hevea</taxon>
    </lineage>
</organism>
<keyword evidence="2" id="KW-1185">Reference proteome</keyword>
<dbReference type="InterPro" id="IPR027417">
    <property type="entry name" value="P-loop_NTPase"/>
</dbReference>
<dbReference type="Proteomes" id="UP000467840">
    <property type="component" value="Chromosome 7"/>
</dbReference>
<comment type="caution">
    <text evidence="1">The sequence shown here is derived from an EMBL/GenBank/DDBJ whole genome shotgun (WGS) entry which is preliminary data.</text>
</comment>
<dbReference type="AlphaFoldDB" id="A0A6A6L782"/>
<dbReference type="Gene3D" id="3.40.50.300">
    <property type="entry name" value="P-loop containing nucleotide triphosphate hydrolases"/>
    <property type="match status" value="1"/>
</dbReference>
<sequence>MIPKDIKDLIKNDRVPGVLKKPLSMSTYKDYFAALLYAEDFYIEGVIYRVVRSTTVLVEFSEDFYAQHSSRRYDVSFSFNRVCLKRAHQAVEAASDPLFKSYIFPDCDLRRRHPASSTAYFNYKLDADQTSAVRQILAFQGPPPYLIEGPLCELQKYRVILSTYVSSFRLHNEGIAAGHFSHIFLVDASSATEPEAMVALANLANEKTAVIVTGAPGNRSASSDVFVFAWDAGYKKVIVEIDNLAACNVIMGQMMPLNYAGALLHAIRQLLRRDLGVQFIMFTEKPIVVQNDWRPGLISLLWNWNCLA</sequence>
<reference evidence="1 2" key="1">
    <citation type="journal article" date="2020" name="Mol. Plant">
        <title>The Chromosome-Based Rubber Tree Genome Provides New Insights into Spurge Genome Evolution and Rubber Biosynthesis.</title>
        <authorList>
            <person name="Liu J."/>
            <person name="Shi C."/>
            <person name="Shi C.C."/>
            <person name="Li W."/>
            <person name="Zhang Q.J."/>
            <person name="Zhang Y."/>
            <person name="Li K."/>
            <person name="Lu H.F."/>
            <person name="Shi C."/>
            <person name="Zhu S.T."/>
            <person name="Xiao Z.Y."/>
            <person name="Nan H."/>
            <person name="Yue Y."/>
            <person name="Zhu X.G."/>
            <person name="Wu Y."/>
            <person name="Hong X.N."/>
            <person name="Fan G.Y."/>
            <person name="Tong Y."/>
            <person name="Zhang D."/>
            <person name="Mao C.L."/>
            <person name="Liu Y.L."/>
            <person name="Hao S.J."/>
            <person name="Liu W.Q."/>
            <person name="Lv M.Q."/>
            <person name="Zhang H.B."/>
            <person name="Liu Y."/>
            <person name="Hu-Tang G.R."/>
            <person name="Wang J.P."/>
            <person name="Wang J.H."/>
            <person name="Sun Y.H."/>
            <person name="Ni S.B."/>
            <person name="Chen W.B."/>
            <person name="Zhang X.C."/>
            <person name="Jiao Y.N."/>
            <person name="Eichler E.E."/>
            <person name="Li G.H."/>
            <person name="Liu X."/>
            <person name="Gao L.Z."/>
        </authorList>
    </citation>
    <scope>NUCLEOTIDE SEQUENCE [LARGE SCALE GENOMIC DNA]</scope>
    <source>
        <strain evidence="2">cv. GT1</strain>
        <tissue evidence="1">Leaf</tissue>
    </source>
</reference>
<evidence type="ECO:0000313" key="1">
    <source>
        <dbReference type="EMBL" id="KAF2295963.1"/>
    </source>
</evidence>
<dbReference type="EMBL" id="JAAGAX010000013">
    <property type="protein sequence ID" value="KAF2295963.1"/>
    <property type="molecule type" value="Genomic_DNA"/>
</dbReference>
<name>A0A6A6L782_HEVBR</name>